<dbReference type="InParanoid" id="T0PWB5"/>
<dbReference type="RefSeq" id="XP_008620085.1">
    <property type="nucleotide sequence ID" value="XM_008621863.1"/>
</dbReference>
<dbReference type="VEuPathDB" id="FungiDB:SDRG_15684"/>
<accession>T0PWB5</accession>
<dbReference type="GeneID" id="19956411"/>
<proteinExistence type="predicted"/>
<dbReference type="Gene3D" id="1.25.40.20">
    <property type="entry name" value="Ankyrin repeat-containing domain"/>
    <property type="match status" value="2"/>
</dbReference>
<dbReference type="SUPFAM" id="SSF48403">
    <property type="entry name" value="Ankyrin repeat"/>
    <property type="match status" value="1"/>
</dbReference>
<evidence type="ECO:0000313" key="2">
    <source>
        <dbReference type="Proteomes" id="UP000030762"/>
    </source>
</evidence>
<dbReference type="PANTHER" id="PTHR46586:SF3">
    <property type="entry name" value="ANKYRIN REPEAT-CONTAINING PROTEIN"/>
    <property type="match status" value="1"/>
</dbReference>
<reference evidence="1 2" key="1">
    <citation type="submission" date="2012-04" db="EMBL/GenBank/DDBJ databases">
        <title>The Genome Sequence of Saprolegnia declina VS20.</title>
        <authorList>
            <consortium name="The Broad Institute Genome Sequencing Platform"/>
            <person name="Russ C."/>
            <person name="Nusbaum C."/>
            <person name="Tyler B."/>
            <person name="van West P."/>
            <person name="Dieguez-Uribeondo J."/>
            <person name="de Bruijn I."/>
            <person name="Tripathy S."/>
            <person name="Jiang R."/>
            <person name="Young S.K."/>
            <person name="Zeng Q."/>
            <person name="Gargeya S."/>
            <person name="Fitzgerald M."/>
            <person name="Haas B."/>
            <person name="Abouelleil A."/>
            <person name="Alvarado L."/>
            <person name="Arachchi H.M."/>
            <person name="Berlin A."/>
            <person name="Chapman S.B."/>
            <person name="Goldberg J."/>
            <person name="Griggs A."/>
            <person name="Gujja S."/>
            <person name="Hansen M."/>
            <person name="Howarth C."/>
            <person name="Imamovic A."/>
            <person name="Larimer J."/>
            <person name="McCowen C."/>
            <person name="Montmayeur A."/>
            <person name="Murphy C."/>
            <person name="Neiman D."/>
            <person name="Pearson M."/>
            <person name="Priest M."/>
            <person name="Roberts A."/>
            <person name="Saif S."/>
            <person name="Shea T."/>
            <person name="Sisk P."/>
            <person name="Sykes S."/>
            <person name="Wortman J."/>
            <person name="Nusbaum C."/>
            <person name="Birren B."/>
        </authorList>
    </citation>
    <scope>NUCLEOTIDE SEQUENCE [LARGE SCALE GENOMIC DNA]</scope>
    <source>
        <strain evidence="1 2">VS20</strain>
    </source>
</reference>
<keyword evidence="2" id="KW-1185">Reference proteome</keyword>
<dbReference type="InterPro" id="IPR036770">
    <property type="entry name" value="Ankyrin_rpt-contain_sf"/>
</dbReference>
<sequence>MASLDVMSSPSLAQTIFSFQRGKSLRILIGAFLQSCEKLEKRGFEYKRLGCTDVLHQFNGNLRIVEYMLAYKHPTVSPAAIDCAFISGHIDIVCALLAARNTVRQLCRPSDATKPNDTLVAQVLRHNSELLLELFAAYTDVQWDGEALRVALSSEKVTCVEYTHGSRHAEGLPCFDFVYAQCRDRPGALDTLLDDAARLSPLYIVQRLHEDGLACTSFAMDAAARRGHLDMVRFLHLHRTEGCTVAAMDTAAARGDLAIVRFLHEHRTEGCSTKALGGAVANDHKDIVCFLLDNRGEACSPRALDIALTNCRFEMAEYLLQRCPHLTYADHGWHMTLLHGPLDLIIALAIRQPLRPAPYTLNKLFAAQRPEVVAVLVNHGLITWTFDEVYAAVADEPGTLELVATYPRTRDLVVAAALAKGLLPLAQELLALGFPLCVSLDTPMMACLGSDAGLPTMELLVAHGVPLQASWLDRAAGENLALVEYTHTHSNGACSVMALDSAVARGLDDVARFLMAHRTEGCSMSAVRSCITRDDDVLLYELCATYPNVCDERALMAAITETPQQKLQAKYVRWWCQRRGQSDRDAFVAALDLGLNSWAFQSLLASCLSSNDPRDNLVFLSSITDAVLQRGLGPRSWHLRRALEAQALSSTVRTDAAAKALFEANELTAWAHYVLDATC</sequence>
<organism evidence="1 2">
    <name type="scientific">Saprolegnia diclina (strain VS20)</name>
    <dbReference type="NCBI Taxonomy" id="1156394"/>
    <lineage>
        <taxon>Eukaryota</taxon>
        <taxon>Sar</taxon>
        <taxon>Stramenopiles</taxon>
        <taxon>Oomycota</taxon>
        <taxon>Saprolegniomycetes</taxon>
        <taxon>Saprolegniales</taxon>
        <taxon>Saprolegniaceae</taxon>
        <taxon>Saprolegnia</taxon>
    </lineage>
</organism>
<evidence type="ECO:0000313" key="1">
    <source>
        <dbReference type="EMBL" id="EQC26506.1"/>
    </source>
</evidence>
<dbReference type="AlphaFoldDB" id="T0PWB5"/>
<dbReference type="PANTHER" id="PTHR46586">
    <property type="entry name" value="ANKYRIN REPEAT-CONTAINING PROTEIN"/>
    <property type="match status" value="1"/>
</dbReference>
<dbReference type="InterPro" id="IPR052050">
    <property type="entry name" value="SecEffector_AnkRepeat"/>
</dbReference>
<dbReference type="EMBL" id="JH767229">
    <property type="protein sequence ID" value="EQC26506.1"/>
    <property type="molecule type" value="Genomic_DNA"/>
</dbReference>
<protein>
    <submittedName>
        <fullName evidence="1">Uncharacterized protein</fullName>
    </submittedName>
</protein>
<name>T0PWB5_SAPDV</name>
<gene>
    <name evidence="1" type="ORF">SDRG_15684</name>
</gene>
<dbReference type="Proteomes" id="UP000030762">
    <property type="component" value="Unassembled WGS sequence"/>
</dbReference>